<keyword evidence="5" id="KW-0106">Calcium</keyword>
<keyword evidence="2" id="KW-0406">Ion transport</keyword>
<dbReference type="Gene3D" id="6.20.350.10">
    <property type="match status" value="1"/>
</dbReference>
<dbReference type="FunFam" id="2.60.120.920:FF:000002">
    <property type="entry name" value="ryanodine receptor isoform X2"/>
    <property type="match status" value="1"/>
</dbReference>
<dbReference type="Pfam" id="PF21119">
    <property type="entry name" value="RYDR_Jsol"/>
    <property type="match status" value="1"/>
</dbReference>
<dbReference type="Pfam" id="PF00622">
    <property type="entry name" value="SPRY"/>
    <property type="match status" value="3"/>
</dbReference>
<keyword evidence="2" id="KW-0109">Calcium transport</keyword>
<dbReference type="CDD" id="cd12879">
    <property type="entry name" value="SPRY3_RyR"/>
    <property type="match status" value="1"/>
</dbReference>
<feature type="compositionally biased region" description="Acidic residues" evidence="8">
    <location>
        <begin position="3520"/>
        <end position="3537"/>
    </location>
</feature>
<keyword evidence="4" id="KW-0677">Repeat</keyword>
<feature type="region of interest" description="Disordered" evidence="8">
    <location>
        <begin position="1856"/>
        <end position="1952"/>
    </location>
</feature>
<dbReference type="GO" id="GO:0014808">
    <property type="term" value="P:release of sequestered calcium ion into cytosol by sarcoplasmic reticulum"/>
    <property type="evidence" value="ECO:0007669"/>
    <property type="project" value="TreeGrafter"/>
</dbReference>
<feature type="region of interest" description="Disordered" evidence="8">
    <location>
        <begin position="3264"/>
        <end position="3283"/>
    </location>
</feature>
<dbReference type="InterPro" id="IPR014821">
    <property type="entry name" value="Ins145_P3_rcpt"/>
</dbReference>
<dbReference type="SMART" id="SM00472">
    <property type="entry name" value="MIR"/>
    <property type="match status" value="4"/>
</dbReference>
<feature type="coiled-coil region" evidence="7">
    <location>
        <begin position="3450"/>
        <end position="3477"/>
    </location>
</feature>
<dbReference type="FunFam" id="2.60.120.920:FF:000019">
    <property type="entry name" value="Ryanodine receptor 1 (skeletal)"/>
    <property type="match status" value="1"/>
</dbReference>
<dbReference type="PROSITE" id="PS50919">
    <property type="entry name" value="MIR"/>
    <property type="match status" value="2"/>
</dbReference>
<organism evidence="11 12">
    <name type="scientific">Silurus meridionalis</name>
    <name type="common">Southern catfish</name>
    <name type="synonym">Silurus soldatovi meridionalis</name>
    <dbReference type="NCBI Taxonomy" id="175797"/>
    <lineage>
        <taxon>Eukaryota</taxon>
        <taxon>Metazoa</taxon>
        <taxon>Chordata</taxon>
        <taxon>Craniata</taxon>
        <taxon>Vertebrata</taxon>
        <taxon>Euteleostomi</taxon>
        <taxon>Actinopterygii</taxon>
        <taxon>Neopterygii</taxon>
        <taxon>Teleostei</taxon>
        <taxon>Ostariophysi</taxon>
        <taxon>Siluriformes</taxon>
        <taxon>Siluridae</taxon>
        <taxon>Silurus</taxon>
    </lineage>
</organism>
<dbReference type="GO" id="GO:0005219">
    <property type="term" value="F:ryanodine-sensitive calcium-release channel activity"/>
    <property type="evidence" value="ECO:0007669"/>
    <property type="project" value="InterPro"/>
</dbReference>
<accession>A0A8T0B4W7</accession>
<feature type="compositionally biased region" description="Basic and acidic residues" evidence="8">
    <location>
        <begin position="2858"/>
        <end position="2867"/>
    </location>
</feature>
<dbReference type="InterPro" id="IPR003032">
    <property type="entry name" value="Ryanodine_rcpt"/>
</dbReference>
<dbReference type="InterPro" id="IPR016093">
    <property type="entry name" value="MIR_motif"/>
</dbReference>
<keyword evidence="2" id="KW-0813">Transport</keyword>
<feature type="domain" description="MIR" evidence="10">
    <location>
        <begin position="163"/>
        <end position="208"/>
    </location>
</feature>
<dbReference type="Gene3D" id="1.25.10.30">
    <property type="entry name" value="IP3 receptor type 1 binding core, RIH domain"/>
    <property type="match status" value="1"/>
</dbReference>
<dbReference type="InterPro" id="IPR035761">
    <property type="entry name" value="SPRY1_RyR"/>
</dbReference>
<dbReference type="SUPFAM" id="SSF82109">
    <property type="entry name" value="MIR domain"/>
    <property type="match status" value="2"/>
</dbReference>
<dbReference type="FunFam" id="1.10.490.160:FF:000001">
    <property type="entry name" value="Ryanodine receptor 2 (Cardiac)"/>
    <property type="match status" value="1"/>
</dbReference>
<dbReference type="Proteomes" id="UP000606274">
    <property type="component" value="Unassembled WGS sequence"/>
</dbReference>
<feature type="region of interest" description="Disordered" evidence="8">
    <location>
        <begin position="1340"/>
        <end position="1378"/>
    </location>
</feature>
<feature type="compositionally biased region" description="Basic and acidic residues" evidence="8">
    <location>
        <begin position="1915"/>
        <end position="1933"/>
    </location>
</feature>
<feature type="domain" description="B30.2/SPRY" evidence="9">
    <location>
        <begin position="1348"/>
        <end position="1562"/>
    </location>
</feature>
<evidence type="ECO:0000256" key="8">
    <source>
        <dbReference type="SAM" id="MobiDB-lite"/>
    </source>
</evidence>
<evidence type="ECO:0000259" key="9">
    <source>
        <dbReference type="PROSITE" id="PS50188"/>
    </source>
</evidence>
<evidence type="ECO:0000313" key="12">
    <source>
        <dbReference type="Proteomes" id="UP000606274"/>
    </source>
</evidence>
<dbReference type="SUPFAM" id="SSF49899">
    <property type="entry name" value="Concanavalin A-like lectins/glucanases"/>
    <property type="match status" value="3"/>
</dbReference>
<dbReference type="PANTHER" id="PTHR46399">
    <property type="entry name" value="B30.2/SPRY DOMAIN-CONTAINING PROTEIN"/>
    <property type="match status" value="1"/>
</dbReference>
<dbReference type="InterPro" id="IPR001870">
    <property type="entry name" value="B30.2/SPRY"/>
</dbReference>
<dbReference type="CDD" id="cd12877">
    <property type="entry name" value="SPRY1_RyR"/>
    <property type="match status" value="1"/>
</dbReference>
<dbReference type="InterPro" id="IPR035762">
    <property type="entry name" value="SPRY3_RyR"/>
</dbReference>
<dbReference type="FunFam" id="2.60.120.920:FF:000003">
    <property type="entry name" value="ryanodine receptor isoform X2"/>
    <property type="match status" value="1"/>
</dbReference>
<dbReference type="InterPro" id="IPR035910">
    <property type="entry name" value="RyR/IP3R_RIH_dom_sf"/>
</dbReference>
<feature type="compositionally biased region" description="Basic and acidic residues" evidence="8">
    <location>
        <begin position="1856"/>
        <end position="1890"/>
    </location>
</feature>
<evidence type="ECO:0000256" key="7">
    <source>
        <dbReference type="SAM" id="Coils"/>
    </source>
</evidence>
<dbReference type="GO" id="GO:0033017">
    <property type="term" value="C:sarcoplasmic reticulum membrane"/>
    <property type="evidence" value="ECO:0007669"/>
    <property type="project" value="UniProtKB-SubCell"/>
</dbReference>
<dbReference type="PROSITE" id="PS50188">
    <property type="entry name" value="B302_SPRY"/>
    <property type="match status" value="3"/>
</dbReference>
<evidence type="ECO:0000256" key="4">
    <source>
        <dbReference type="ARBA" id="ARBA00022737"/>
    </source>
</evidence>
<comment type="subcellular location">
    <subcellularLocation>
        <location evidence="1">Sarcoplasmic reticulum membrane</location>
        <topology evidence="1">Multi-pass membrane protein</topology>
    </subcellularLocation>
</comment>
<dbReference type="Gene3D" id="2.60.120.920">
    <property type="match status" value="3"/>
</dbReference>
<dbReference type="Pfam" id="PF02026">
    <property type="entry name" value="RyR"/>
    <property type="match status" value="4"/>
</dbReference>
<sequence length="3683" mass="417222">MAEGGEGEEEIQFVRTEDQVVLQCTATILKEQIKLCLSCEGFGNRLCFLETTSNAQNVPPDLAICVFILEQSLSVRALQEMLSHTSEDVDLDKWSSQGGGHRTLLYGHAILLRHTHSGMYLSCLTTSRSLTDKLAFDVGLQEDSTGEACWWTIHPASKQRSEGEKVRVGDDLILVSVSSERYLHLSYASGDLMVDASFMQTLWNMNPVSSGCELVEGFLTGGYVLRLFHGHMDECLAIPAADPGEERKNAHYEGGAVCSHARSLWRLEPLRIGWSGGHIKWGQPFRVRHITTGRYLCLDDEKGLLVVDPERANTTSSAFCFRASKEKTEVAQKRDVEGMGAPEIKYGESMCFVQHVATGLWLTYASVDAKSARLGPVKRKAILHQEGHMDDALTVARSQTEESQAARMIYSTAGLFTQFIKSLDSLNGKNKSAAPPPSSLPLDSVVLLLQDLIFYFRPPEEELEHEEKQSKLRSLKNRQNLFQEEGMITLVLDCIDRLNVYNSAAHFSEFAGEEAAESWKEIVNLLYELLASLIRGNRANCALFCDNLDWLVSKLDRLEASSGILEVLYCVLIESPEVLNIIQENHIKSIIALLDKHGRNHKVLDVLCSLCVCNGVAVRSNQNLITENLLPRRDLLLQTQIINYVTSMRPNIFLGTCDGSTQYKKWYYELIVDDVEPFLTAQPGHLRVGWALTEGYSPYPGGGEGWGGNGVGDDLYSYGFDGLHLWSGRVPRHVASPNQHILAAEDVVSCCLDLSVPSISFRINGHPVQGMFENFNLDGLFFPVVSFSTGIKVRFLMGGRHGDFKFVPPPGYAPCYEAVLPKDRLRIEPIKEYKNDLNTDVRNLLGPTQSLSHTAFTPNPVDTVQIVLPPHLERIREKLAENSHELWAVTRIEQGWTYGPFRDDNKKLHPCLVDFQSLPEPERNYNLAMSGETLKTLLALGCHVGMGDEKAEENLKRIKLPKTYTQSNSYKPAPLDLNHVKLTPNQNTLVERLAENGHNVWARDRVRQGWTYSIVQDIVNKRNPRLVPYNLLDEKTKKTNRDTVCAAVRTLIGYGYNIEPPDQESSGHVGNGTGNKIRVFRAEKSYAVTQGKWYFEFEAVTVGEMRVGWARPNVHADSELGTDDLAYVFNGCKAQRWHVGSEPFGRQWQPGDVVGCMIDLAELNIMFTLNGEMLISDSGSEMAFKDIEIGEGFIPVCSLGLSQVGRINLGQNVSSLRYFTICGLQEGFEPFAINMKRDITMWFSKSLPQFIPVPPDHPHIEVSRVDGTVDSAPCLKLTHRTFGSQNANTDLLFFRLSMPIEFHELFKVEAGATLLTRALTIPEDETLEVDPNSEYELLKKSATRREQEEKEKETSVPKELPGTKEVENEKDTTTEKSKKRGFFAKAKKAAFIAPPPVVPTVPRLMEDVVPDDRDDVDIIASTTTHYYSVRVFAGQEPGGVWAGWVTPDYHQYDLHFDISKVRNVTVTVGDDKGNIHHSIKRSNCYMVWGGEFSGSQQTRITQEDFVIGCLVDLDTGLMTFTANGKEVNTFYQVEPNTKLFPAVFCLPSSQNMLQVELGKLKNIMPISAAMFRSDQRNPVPQCPPRLDVQMLTPVIWSRMPNRFLSPETGRVSERLGWMVQCREPLTMMALHIPEENRCIDILELSERTDLLKFHHHTLKLYGSVCALGNNRVAHALCSHVDESQLFYAIENSYLPGPIRSGYYDLLISMHLESAKRNRLMTNREFIVPMTDETRTITLRAHTLPAVGRSTCLRPTLHFSHTGFVGTNPDLYTLSPFIPLQILKDHALSMVTEAVQDGGQAMRDPVGGSVESHFVPILKLISTLLIMGVFEDDDVKHILKLIEPTVFREDKGVYVDEDKGKEGGEQQAASKEDAVKMKEKEKWVDQWAEDKEMGEEEEEDEDEEEEEEDQTEPEDEEKHTALEKAELRDVDPKSESAVTPAVGREEPKEEEEVGEGLLHMKLPESVKLQMCTLLQYFCDCELRHRVEAIVAFSDRFVNQVQSNQKQRYYELMQAFTMTAAETARKTREFRSPPQEQVNMLMNFKNCPDEEDCPVPEDVRVELQMFHNDLLAHCGIHIEEEEEEEHVDASLRGRFFRLLEKVKRLRRRKQETETEPEEEKKPSTLQELISHTMIHWAQESFIQDPELVRLMFSLLHRQYDALGELIRALPKAYTINSVSMQDTMELLECLSQIRSLLIVQMGPEEERLMIQSIGNIMSNRVFYQHPNLMRALGMHETVMEVMVNVLGGGDSKEIRFPRMVTNCCRFLCYFCRISRQNQRSMFDHLSYLLQNSSIGLGMRGSTPLDVAAASCIDNNELALALQEQDLEKVVKYLAGCGLQSCPMLLSKGYPDIGWNPGGGEKYLDFLRFAVFVNGESVEENANVVVRLLIRRPECFGPALRGEGGNGLLAAIEEAIKISEDPARDGPTVKKDRRFPMFGGEEQHEENRVHLGNAIMSFYAALIDLLGRCAPEMHLIQAGKGEALRIRAILRSLVPIEDLVGVISLSHQIPAFGKDNSIIEPKMSASFVPDHKAPMVLFLDRVYGIDNQEFLLHVLEVGFLPDMRAAASLDTAAFSTTEMALALNRYLCSAVLPLITKCAPLIAGTDHRAIMIDSMLHTIYRLSRGRSLTKAQRDVIEECLMSLCKYLRPSMLQHLLRRLVFDVPILNAYAKMPLKLLTNHYERCWKYYCLPNGWANFGVSSEEELHLTRKLFWGIFESLAHKKFDAELFKIAMPCICAIAGAIPPDYVDASYSSKTEKKASVDAEGNFDPKPVDTTNTIIPEKLDGFINRYAEYTHDKWAFERIQNNWTFGEVLDENAKTHPMLRPYKTFSEKDKEIYRWPIKESIKAMIAWEWTLDKARDGDEDRGEKKAARKISQTAQATYDPSHGYNPQPINISCMTLSRELQSMAEQLAENYHNTWGRKKKMELQAKGGGTHPLLVPYDTLTAKEKARDREKAHELLRFLQLNGYAVTRGLKDMESDISSIEKRFAYGFLQKLLKWMDIAQEFIAHLGTDAPAIVNCLHILARSLDARTVMKSGPEIVKAGLRSFFESAADDIEKMVENLKLGKVSKGNQPVKGVSQNINYTTVALLPVLTSLFDHIAQHQFGDDVILDDLQMSCYRIMCSIYSLGTVKTPHAESRAKPEMLKSHFIPTMEKLKKRTAKVVAEEEHLRMEGKTECDEHEGTIRDEFAVLCRDLYALYPLLIRYIDNNRARWLTCPDPDAEELFRMVGEVFIFWSKSHNFKREEQNFVVMNEINNMSFLTADSKSKMSKAGGSDVERTKKKRRGDRYSVQTSLIVAALKKLLPIGLNMCSPADHELINLAKFRYSLKDTDEEVREFLQNNLHLQGKVENPSMRWQMALYKMMAGKAEDADAPVKVVKRVQEVSAVLYHIELTEHPFKSKKMVWHKLLSKQRRRAVVACFRMTPLYNLPSHRASNMFLDGYKRNWLHTEGLSFEDRMIDDLSKAMEEEEEEEEEKETKPDPLHQLILHFSRTALTEKSKLDMDYLYMAYADIMAKSCHIGEEDEGGEESEDEDQEEMPFEEKEMEKQRLLYQQSRLHNRGAAEMVLQMISACKGETGCMVSSTLKLGISILNGGNSDVQQKMLDYLKDKKDVGFFLSLQTLMQTCCVLDLNAFERQNKAEGLGMVSEEGTNMKLERGEKVMADDEFTCDLFRFLQLLCEGHNNG</sequence>
<name>A0A8T0B4W7_SILME</name>
<dbReference type="InterPro" id="IPR015925">
    <property type="entry name" value="Ryanodine_IP3_receptor"/>
</dbReference>
<comment type="caution">
    <text evidence="11">The sequence shown here is derived from an EMBL/GenBank/DDBJ whole genome shotgun (WGS) entry which is preliminary data.</text>
</comment>
<feature type="domain" description="B30.2/SPRY" evidence="9">
    <location>
        <begin position="1019"/>
        <end position="1214"/>
    </location>
</feature>
<evidence type="ECO:0000256" key="6">
    <source>
        <dbReference type="ARBA" id="ARBA00022951"/>
    </source>
</evidence>
<feature type="compositionally biased region" description="Basic and acidic residues" evidence="8">
    <location>
        <begin position="1340"/>
        <end position="1376"/>
    </location>
</feature>
<dbReference type="Gene3D" id="1.10.490.160">
    <property type="match status" value="2"/>
</dbReference>
<dbReference type="InterPro" id="IPR048581">
    <property type="entry name" value="RYDR_Jsol"/>
</dbReference>
<protein>
    <recommendedName>
        <fullName evidence="13">Skeletal muscle ryanodine receptor</fullName>
    </recommendedName>
</protein>
<dbReference type="FunFam" id="2.80.10.50:FF:000009">
    <property type="entry name" value="Ryanodine receptor 1 (skeletal)"/>
    <property type="match status" value="1"/>
</dbReference>
<dbReference type="InterPro" id="IPR013320">
    <property type="entry name" value="ConA-like_dom_sf"/>
</dbReference>
<dbReference type="InterPro" id="IPR035764">
    <property type="entry name" value="SPRY2_RyR"/>
</dbReference>
<feature type="region of interest" description="Disordered" evidence="8">
    <location>
        <begin position="3519"/>
        <end position="3544"/>
    </location>
</feature>
<dbReference type="GO" id="GO:0034704">
    <property type="term" value="C:calcium channel complex"/>
    <property type="evidence" value="ECO:0007669"/>
    <property type="project" value="TreeGrafter"/>
</dbReference>
<dbReference type="InterPro" id="IPR036300">
    <property type="entry name" value="MIR_dom_sf"/>
</dbReference>
<dbReference type="Gene3D" id="2.80.10.50">
    <property type="match status" value="2"/>
</dbReference>
<keyword evidence="3" id="KW-0407">Ion channel</keyword>
<dbReference type="GO" id="GO:0030018">
    <property type="term" value="C:Z disc"/>
    <property type="evidence" value="ECO:0007669"/>
    <property type="project" value="TreeGrafter"/>
</dbReference>
<evidence type="ECO:0008006" key="13">
    <source>
        <dbReference type="Google" id="ProtNLM"/>
    </source>
</evidence>
<dbReference type="InterPro" id="IPR013333">
    <property type="entry name" value="Ryan_recept"/>
</dbReference>
<dbReference type="CDD" id="cd12878">
    <property type="entry name" value="SPRY2_RyR"/>
    <property type="match status" value="1"/>
</dbReference>
<keyword evidence="3" id="KW-0107">Calcium channel</keyword>
<dbReference type="SUPFAM" id="SSF100909">
    <property type="entry name" value="IP3 receptor type 1 binding core, domain 2"/>
    <property type="match status" value="2"/>
</dbReference>
<evidence type="ECO:0000256" key="2">
    <source>
        <dbReference type="ARBA" id="ARBA00022568"/>
    </source>
</evidence>
<dbReference type="Pfam" id="PF01365">
    <property type="entry name" value="RYDR_ITPR"/>
    <property type="match status" value="2"/>
</dbReference>
<dbReference type="FunFam" id="2.80.10.50:FF:000006">
    <property type="entry name" value="Ryanodine receptor 2 (Cardiac)"/>
    <property type="match status" value="1"/>
</dbReference>
<dbReference type="PANTHER" id="PTHR46399:SF6">
    <property type="entry name" value="RYANODINE RECEPTOR 1 ISOFORM X1"/>
    <property type="match status" value="1"/>
</dbReference>
<proteinExistence type="predicted"/>
<dbReference type="GO" id="GO:0006941">
    <property type="term" value="P:striated muscle contraction"/>
    <property type="evidence" value="ECO:0007669"/>
    <property type="project" value="TreeGrafter"/>
</dbReference>
<dbReference type="InterPro" id="IPR000699">
    <property type="entry name" value="RIH_dom"/>
</dbReference>
<evidence type="ECO:0000259" key="10">
    <source>
        <dbReference type="PROSITE" id="PS50919"/>
    </source>
</evidence>
<dbReference type="Pfam" id="PF02815">
    <property type="entry name" value="MIR"/>
    <property type="match status" value="1"/>
</dbReference>
<reference evidence="11" key="1">
    <citation type="submission" date="2020-08" db="EMBL/GenBank/DDBJ databases">
        <title>Chromosome-level assembly of Southern catfish (Silurus meridionalis) provides insights into visual adaptation to the nocturnal and benthic lifestyles.</title>
        <authorList>
            <person name="Zhang Y."/>
            <person name="Wang D."/>
            <person name="Peng Z."/>
        </authorList>
    </citation>
    <scope>NUCLEOTIDE SEQUENCE</scope>
    <source>
        <strain evidence="11">SWU-2019-XX</strain>
        <tissue evidence="11">Muscle</tissue>
    </source>
</reference>
<keyword evidence="6" id="KW-0703">Sarcoplasmic reticulum</keyword>
<keyword evidence="12" id="KW-1185">Reference proteome</keyword>
<dbReference type="Pfam" id="PF08709">
    <property type="entry name" value="Ins145_P3_rec"/>
    <property type="match status" value="1"/>
</dbReference>
<evidence type="ECO:0000256" key="5">
    <source>
        <dbReference type="ARBA" id="ARBA00022837"/>
    </source>
</evidence>
<dbReference type="InterPro" id="IPR003877">
    <property type="entry name" value="SPRY_dom"/>
</dbReference>
<dbReference type="InterPro" id="IPR043136">
    <property type="entry name" value="B30.2/SPRY_sf"/>
</dbReference>
<dbReference type="EMBL" id="JABFDY010000011">
    <property type="protein sequence ID" value="KAF7701438.1"/>
    <property type="molecule type" value="Genomic_DNA"/>
</dbReference>
<gene>
    <name evidence="11" type="ORF">HF521_002603</name>
</gene>
<feature type="domain" description="B30.2/SPRY" evidence="9">
    <location>
        <begin position="592"/>
        <end position="802"/>
    </location>
</feature>
<keyword evidence="7" id="KW-0175">Coiled coil</keyword>
<dbReference type="GO" id="GO:0042383">
    <property type="term" value="C:sarcolemma"/>
    <property type="evidence" value="ECO:0007669"/>
    <property type="project" value="TreeGrafter"/>
</dbReference>
<feature type="domain" description="MIR" evidence="10">
    <location>
        <begin position="101"/>
        <end position="156"/>
    </location>
</feature>
<feature type="compositionally biased region" description="Acidic residues" evidence="8">
    <location>
        <begin position="1891"/>
        <end position="1914"/>
    </location>
</feature>
<dbReference type="GO" id="GO:0005790">
    <property type="term" value="C:smooth endoplasmic reticulum"/>
    <property type="evidence" value="ECO:0007669"/>
    <property type="project" value="TreeGrafter"/>
</dbReference>
<feature type="region of interest" description="Disordered" evidence="8">
    <location>
        <begin position="2858"/>
        <end position="2884"/>
    </location>
</feature>
<dbReference type="FunFam" id="1.25.10.30:FF:000002">
    <property type="entry name" value="ryanodine receptor isoform X2"/>
    <property type="match status" value="1"/>
</dbReference>
<evidence type="ECO:0000256" key="3">
    <source>
        <dbReference type="ARBA" id="ARBA00022673"/>
    </source>
</evidence>
<dbReference type="SMART" id="SM00449">
    <property type="entry name" value="SPRY"/>
    <property type="match status" value="3"/>
</dbReference>
<evidence type="ECO:0000313" key="11">
    <source>
        <dbReference type="EMBL" id="KAF7701438.1"/>
    </source>
</evidence>
<dbReference type="PRINTS" id="PR00795">
    <property type="entry name" value="RYANODINER"/>
</dbReference>
<evidence type="ECO:0000256" key="1">
    <source>
        <dbReference type="ARBA" id="ARBA00004326"/>
    </source>
</evidence>